<name>A0A6A7A542_9PLEO</name>
<keyword evidence="4" id="KW-1185">Reference proteome</keyword>
<dbReference type="EMBL" id="MU006222">
    <property type="protein sequence ID" value="KAF2828422.1"/>
    <property type="molecule type" value="Genomic_DNA"/>
</dbReference>
<accession>A0A6A7A542</accession>
<dbReference type="Proteomes" id="UP000799424">
    <property type="component" value="Unassembled WGS sequence"/>
</dbReference>
<gene>
    <name evidence="3" type="ORF">CC86DRAFT_288757</name>
</gene>
<organism evidence="3 4">
    <name type="scientific">Ophiobolus disseminans</name>
    <dbReference type="NCBI Taxonomy" id="1469910"/>
    <lineage>
        <taxon>Eukaryota</taxon>
        <taxon>Fungi</taxon>
        <taxon>Dikarya</taxon>
        <taxon>Ascomycota</taxon>
        <taxon>Pezizomycotina</taxon>
        <taxon>Dothideomycetes</taxon>
        <taxon>Pleosporomycetidae</taxon>
        <taxon>Pleosporales</taxon>
        <taxon>Pleosporineae</taxon>
        <taxon>Phaeosphaeriaceae</taxon>
        <taxon>Ophiobolus</taxon>
    </lineage>
</organism>
<evidence type="ECO:0000256" key="2">
    <source>
        <dbReference type="SAM" id="Phobius"/>
    </source>
</evidence>
<keyword evidence="2" id="KW-0472">Membrane</keyword>
<proteinExistence type="predicted"/>
<feature type="compositionally biased region" description="Low complexity" evidence="1">
    <location>
        <begin position="76"/>
        <end position="88"/>
    </location>
</feature>
<dbReference type="CDD" id="cd12087">
    <property type="entry name" value="TM_EGFR-like"/>
    <property type="match status" value="1"/>
</dbReference>
<reference evidence="3" key="1">
    <citation type="journal article" date="2020" name="Stud. Mycol.">
        <title>101 Dothideomycetes genomes: a test case for predicting lifestyles and emergence of pathogens.</title>
        <authorList>
            <person name="Haridas S."/>
            <person name="Albert R."/>
            <person name="Binder M."/>
            <person name="Bloem J."/>
            <person name="Labutti K."/>
            <person name="Salamov A."/>
            <person name="Andreopoulos B."/>
            <person name="Baker S."/>
            <person name="Barry K."/>
            <person name="Bills G."/>
            <person name="Bluhm B."/>
            <person name="Cannon C."/>
            <person name="Castanera R."/>
            <person name="Culley D."/>
            <person name="Daum C."/>
            <person name="Ezra D."/>
            <person name="Gonzalez J."/>
            <person name="Henrissat B."/>
            <person name="Kuo A."/>
            <person name="Liang C."/>
            <person name="Lipzen A."/>
            <person name="Lutzoni F."/>
            <person name="Magnuson J."/>
            <person name="Mondo S."/>
            <person name="Nolan M."/>
            <person name="Ohm R."/>
            <person name="Pangilinan J."/>
            <person name="Park H.-J."/>
            <person name="Ramirez L."/>
            <person name="Alfaro M."/>
            <person name="Sun H."/>
            <person name="Tritt A."/>
            <person name="Yoshinaga Y."/>
            <person name="Zwiers L.-H."/>
            <person name="Turgeon B."/>
            <person name="Goodwin S."/>
            <person name="Spatafora J."/>
            <person name="Crous P."/>
            <person name="Grigoriev I."/>
        </authorList>
    </citation>
    <scope>NUCLEOTIDE SEQUENCE</scope>
    <source>
        <strain evidence="3">CBS 113818</strain>
    </source>
</reference>
<evidence type="ECO:0000313" key="4">
    <source>
        <dbReference type="Proteomes" id="UP000799424"/>
    </source>
</evidence>
<protein>
    <submittedName>
        <fullName evidence="3">Uncharacterized protein</fullName>
    </submittedName>
</protein>
<feature type="region of interest" description="Disordered" evidence="1">
    <location>
        <begin position="43"/>
        <end position="113"/>
    </location>
</feature>
<sequence>MTASVGGISTPIIAVIAVGGVFVLLALITITAFICDLPSRMRRRKAAKNGGKQSNTSEEVDAEKGEPTISVTEVDSQTSQITKSSQITRAPSPECQCAHPMPVPRVPAQSPRV</sequence>
<keyword evidence="2" id="KW-0812">Transmembrane</keyword>
<keyword evidence="2" id="KW-1133">Transmembrane helix</keyword>
<evidence type="ECO:0000256" key="1">
    <source>
        <dbReference type="SAM" id="MobiDB-lite"/>
    </source>
</evidence>
<evidence type="ECO:0000313" key="3">
    <source>
        <dbReference type="EMBL" id="KAF2828422.1"/>
    </source>
</evidence>
<dbReference type="OrthoDB" id="3794795at2759"/>
<dbReference type="AlphaFoldDB" id="A0A6A7A542"/>
<feature type="transmembrane region" description="Helical" evidence="2">
    <location>
        <begin position="12"/>
        <end position="35"/>
    </location>
</feature>